<protein>
    <recommendedName>
        <fullName evidence="8">BHLH domain-containing protein</fullName>
    </recommendedName>
</protein>
<reference evidence="9 10" key="1">
    <citation type="journal article" date="2022" name="Nat. Ecol. Evol.">
        <title>A masculinizing supergene underlies an exaggerated male reproductive morph in a spider.</title>
        <authorList>
            <person name="Hendrickx F."/>
            <person name="De Corte Z."/>
            <person name="Sonet G."/>
            <person name="Van Belleghem S.M."/>
            <person name="Kostlbacher S."/>
            <person name="Vangestel C."/>
        </authorList>
    </citation>
    <scope>NUCLEOTIDE SEQUENCE [LARGE SCALE GENOMIC DNA]</scope>
    <source>
        <strain evidence="9">W744_W776</strain>
    </source>
</reference>
<feature type="region of interest" description="Disordered" evidence="7">
    <location>
        <begin position="88"/>
        <end position="130"/>
    </location>
</feature>
<dbReference type="PANTHER" id="PTHR23349">
    <property type="entry name" value="BASIC HELIX-LOOP-HELIX TRANSCRIPTION FACTOR, TWIST"/>
    <property type="match status" value="1"/>
</dbReference>
<proteinExistence type="predicted"/>
<keyword evidence="1" id="KW-0217">Developmental protein</keyword>
<dbReference type="EMBL" id="JAFNEN010000518">
    <property type="protein sequence ID" value="KAG8181381.1"/>
    <property type="molecule type" value="Genomic_DNA"/>
</dbReference>
<dbReference type="Pfam" id="PF00010">
    <property type="entry name" value="HLH"/>
    <property type="match status" value="1"/>
</dbReference>
<feature type="compositionally biased region" description="Polar residues" evidence="7">
    <location>
        <begin position="400"/>
        <end position="413"/>
    </location>
</feature>
<dbReference type="InterPro" id="IPR036638">
    <property type="entry name" value="HLH_DNA-bd_sf"/>
</dbReference>
<gene>
    <name evidence="9" type="ORF">JTE90_025928</name>
</gene>
<keyword evidence="5" id="KW-0804">Transcription</keyword>
<dbReference type="Gene3D" id="4.10.280.10">
    <property type="entry name" value="Helix-loop-helix DNA-binding domain"/>
    <property type="match status" value="1"/>
</dbReference>
<dbReference type="PROSITE" id="PS50888">
    <property type="entry name" value="BHLH"/>
    <property type="match status" value="1"/>
</dbReference>
<evidence type="ECO:0000259" key="8">
    <source>
        <dbReference type="PROSITE" id="PS50888"/>
    </source>
</evidence>
<dbReference type="SMART" id="SM00353">
    <property type="entry name" value="HLH"/>
    <property type="match status" value="1"/>
</dbReference>
<keyword evidence="3" id="KW-0805">Transcription regulation</keyword>
<keyword evidence="6" id="KW-0539">Nucleus</keyword>
<dbReference type="GO" id="GO:0046983">
    <property type="term" value="F:protein dimerization activity"/>
    <property type="evidence" value="ECO:0007669"/>
    <property type="project" value="InterPro"/>
</dbReference>
<evidence type="ECO:0000256" key="5">
    <source>
        <dbReference type="ARBA" id="ARBA00023163"/>
    </source>
</evidence>
<dbReference type="InterPro" id="IPR050283">
    <property type="entry name" value="E-box_TF_Regulators"/>
</dbReference>
<evidence type="ECO:0000256" key="4">
    <source>
        <dbReference type="ARBA" id="ARBA00023125"/>
    </source>
</evidence>
<feature type="region of interest" description="Disordered" evidence="7">
    <location>
        <begin position="389"/>
        <end position="418"/>
    </location>
</feature>
<evidence type="ECO:0000256" key="3">
    <source>
        <dbReference type="ARBA" id="ARBA00023015"/>
    </source>
</evidence>
<name>A0AAV6UDV4_9ARAC</name>
<dbReference type="PANTHER" id="PTHR23349:SF50">
    <property type="entry name" value="PROTEIN TWIST"/>
    <property type="match status" value="1"/>
</dbReference>
<dbReference type="AlphaFoldDB" id="A0AAV6UDV4"/>
<keyword evidence="10" id="KW-1185">Reference proteome</keyword>
<keyword evidence="2" id="KW-0221">Differentiation</keyword>
<dbReference type="InterPro" id="IPR011598">
    <property type="entry name" value="bHLH_dom"/>
</dbReference>
<evidence type="ECO:0000256" key="1">
    <source>
        <dbReference type="ARBA" id="ARBA00022473"/>
    </source>
</evidence>
<evidence type="ECO:0000256" key="7">
    <source>
        <dbReference type="SAM" id="MobiDB-lite"/>
    </source>
</evidence>
<feature type="domain" description="BHLH" evidence="8">
    <location>
        <begin position="409"/>
        <end position="460"/>
    </location>
</feature>
<dbReference type="GO" id="GO:0000977">
    <property type="term" value="F:RNA polymerase II transcription regulatory region sequence-specific DNA binding"/>
    <property type="evidence" value="ECO:0007669"/>
    <property type="project" value="TreeGrafter"/>
</dbReference>
<comment type="caution">
    <text evidence="9">The sequence shown here is derived from an EMBL/GenBank/DDBJ whole genome shotgun (WGS) entry which is preliminary data.</text>
</comment>
<organism evidence="9 10">
    <name type="scientific">Oedothorax gibbosus</name>
    <dbReference type="NCBI Taxonomy" id="931172"/>
    <lineage>
        <taxon>Eukaryota</taxon>
        <taxon>Metazoa</taxon>
        <taxon>Ecdysozoa</taxon>
        <taxon>Arthropoda</taxon>
        <taxon>Chelicerata</taxon>
        <taxon>Arachnida</taxon>
        <taxon>Araneae</taxon>
        <taxon>Araneomorphae</taxon>
        <taxon>Entelegynae</taxon>
        <taxon>Araneoidea</taxon>
        <taxon>Linyphiidae</taxon>
        <taxon>Erigoninae</taxon>
        <taxon>Oedothorax</taxon>
    </lineage>
</organism>
<dbReference type="GO" id="GO:0000981">
    <property type="term" value="F:DNA-binding transcription factor activity, RNA polymerase II-specific"/>
    <property type="evidence" value="ECO:0007669"/>
    <property type="project" value="TreeGrafter"/>
</dbReference>
<sequence>METVRPQHLAMLPGLGFSANPWGFGAYYNPQDFTIRPQDGLFTPSMSSPPEVHYTSNPSSSTSSSYHNYPGNQHCASEFDYQHSIFNDSQETSGFGSQNTSISDSQETSVFDSGETSIGDSQGTSGCNSRCPSNDSQSTIIYDPHCTTNHDSRCTSNDSCTIDEIQGSGIIDSKYSSIYSQHTSIIPPQYTSSYNPQCTSNIIPQCTSVSDYQRTSILDSQSTSNIFPHCINLYDSESTSNNMPLCTSKTLSQCTSVPDSNRTSNINPQCSSNSGFQRTSMPLDEGFCDDEFSKFHKQQFMDFAKTMPPRTDESLYSKENNSTAIDLSRMSESNYHDVTSRIQENFNNSQNTEFPGYFNYSVNNSDRPLVIRNRQNLNIRQTPYQRIGGRNKEYPVTDDVCSSSTDPNPQRSLANDRERARTRSLNVAFAELRTHVPSLPSDKLSKIQTLRLASKYIRFLLQVLQEGFVEENEASWSCSRVLTHERLGRKFSMWRLQGAWSQ</sequence>
<evidence type="ECO:0000313" key="9">
    <source>
        <dbReference type="EMBL" id="KAG8181381.1"/>
    </source>
</evidence>
<feature type="region of interest" description="Disordered" evidence="7">
    <location>
        <begin position="39"/>
        <end position="68"/>
    </location>
</feature>
<evidence type="ECO:0000313" key="10">
    <source>
        <dbReference type="Proteomes" id="UP000827092"/>
    </source>
</evidence>
<dbReference type="Proteomes" id="UP000827092">
    <property type="component" value="Unassembled WGS sequence"/>
</dbReference>
<evidence type="ECO:0000256" key="2">
    <source>
        <dbReference type="ARBA" id="ARBA00022782"/>
    </source>
</evidence>
<dbReference type="GO" id="GO:0030154">
    <property type="term" value="P:cell differentiation"/>
    <property type="evidence" value="ECO:0007669"/>
    <property type="project" value="UniProtKB-KW"/>
</dbReference>
<evidence type="ECO:0000256" key="6">
    <source>
        <dbReference type="ARBA" id="ARBA00023242"/>
    </source>
</evidence>
<keyword evidence="4" id="KW-0238">DNA-binding</keyword>
<dbReference type="SUPFAM" id="SSF47459">
    <property type="entry name" value="HLH, helix-loop-helix DNA-binding domain"/>
    <property type="match status" value="1"/>
</dbReference>
<accession>A0AAV6UDV4</accession>
<feature type="compositionally biased region" description="Low complexity" evidence="7">
    <location>
        <begin position="53"/>
        <end position="68"/>
    </location>
</feature>